<dbReference type="AlphaFoldDB" id="A0AAJ7J503"/>
<proteinExistence type="predicted"/>
<evidence type="ECO:0000313" key="3">
    <source>
        <dbReference type="RefSeq" id="XP_017884615.1"/>
    </source>
</evidence>
<evidence type="ECO:0000259" key="1">
    <source>
        <dbReference type="SMART" id="SM00587"/>
    </source>
</evidence>
<protein>
    <submittedName>
        <fullName evidence="3">Uncharacterized protein LOC108627727</fullName>
    </submittedName>
</protein>
<dbReference type="PANTHER" id="PTHR11012:SF30">
    <property type="entry name" value="PROTEIN KINASE-LIKE DOMAIN-CONTAINING"/>
    <property type="match status" value="1"/>
</dbReference>
<dbReference type="PANTHER" id="PTHR11012">
    <property type="entry name" value="PROTEIN KINASE-LIKE DOMAIN-CONTAINING"/>
    <property type="match status" value="1"/>
</dbReference>
<reference evidence="3" key="1">
    <citation type="submission" date="2025-08" db="UniProtKB">
        <authorList>
            <consortium name="RefSeq"/>
        </authorList>
    </citation>
    <scope>IDENTIFICATION</scope>
    <source>
        <tissue evidence="3">Whole body</tissue>
    </source>
</reference>
<dbReference type="InterPro" id="IPR011009">
    <property type="entry name" value="Kinase-like_dom_sf"/>
</dbReference>
<gene>
    <name evidence="3" type="primary">LOC108627727</name>
</gene>
<dbReference type="Pfam" id="PF02958">
    <property type="entry name" value="EcKL"/>
    <property type="match status" value="1"/>
</dbReference>
<dbReference type="InterPro" id="IPR004119">
    <property type="entry name" value="EcKL"/>
</dbReference>
<feature type="domain" description="CHK kinase-like" evidence="1">
    <location>
        <begin position="118"/>
        <end position="311"/>
    </location>
</feature>
<sequence>MAEQVEEYRSWLDPLIQKISPKLGEDFTDVQYKISVPTDSHFLSRLILVEIIANNSKEEKKVNLVVKRPSLVEAVRKMLNSDQQFHNEILFYKKYATDRTDFSRCIYADEKPPVDSVIVLENVITRYGYHLQRVKQDIPMEYAIAACKELARFHANAYAMKEQRKEEFFDIINNIREDRFHEHGDVTIVIQGTAGRAVEYLRDQSYDQRFCDKMDVLFENVYKTVIEEQLQPEEPLATLCHGDFTMNNMMFKRENGEIKTLLIDFATIRYSSPAIDISTLLCLHCAKDFDQAMLNNILKVYHDSLTQCLKEAGVDCEKYSYEAFYEDYKKKGLFGFFIASFFLVVVMNKLLINPEDLLNISVEDVVTMLCQAGGDEVSKILANMLLTLKEFGCLDHLL</sequence>
<evidence type="ECO:0000313" key="2">
    <source>
        <dbReference type="Proteomes" id="UP000694925"/>
    </source>
</evidence>
<dbReference type="RefSeq" id="XP_017884615.1">
    <property type="nucleotide sequence ID" value="XM_018029126.2"/>
</dbReference>
<dbReference type="SMART" id="SM00587">
    <property type="entry name" value="CHK"/>
    <property type="match status" value="1"/>
</dbReference>
<name>A0AAJ7J503_9HYME</name>
<dbReference type="SUPFAM" id="SSF56112">
    <property type="entry name" value="Protein kinase-like (PK-like)"/>
    <property type="match status" value="1"/>
</dbReference>
<dbReference type="GeneID" id="108627727"/>
<dbReference type="Proteomes" id="UP000694925">
    <property type="component" value="Unplaced"/>
</dbReference>
<keyword evidence="2" id="KW-1185">Reference proteome</keyword>
<dbReference type="KEGG" id="ccal:108627727"/>
<organism evidence="2 3">
    <name type="scientific">Ceratina calcarata</name>
    <dbReference type="NCBI Taxonomy" id="156304"/>
    <lineage>
        <taxon>Eukaryota</taxon>
        <taxon>Metazoa</taxon>
        <taxon>Ecdysozoa</taxon>
        <taxon>Arthropoda</taxon>
        <taxon>Hexapoda</taxon>
        <taxon>Insecta</taxon>
        <taxon>Pterygota</taxon>
        <taxon>Neoptera</taxon>
        <taxon>Endopterygota</taxon>
        <taxon>Hymenoptera</taxon>
        <taxon>Apocrita</taxon>
        <taxon>Aculeata</taxon>
        <taxon>Apoidea</taxon>
        <taxon>Anthophila</taxon>
        <taxon>Apidae</taxon>
        <taxon>Ceratina</taxon>
        <taxon>Zadontomerus</taxon>
    </lineage>
</organism>
<accession>A0AAJ7J503</accession>
<dbReference type="InterPro" id="IPR015897">
    <property type="entry name" value="CHK_kinase-like"/>
</dbReference>
<dbReference type="Gene3D" id="3.90.1200.10">
    <property type="match status" value="1"/>
</dbReference>